<protein>
    <recommendedName>
        <fullName evidence="4">Sulfotransferase</fullName>
    </recommendedName>
</protein>
<organism evidence="2 3">
    <name type="scientific">Dreissena polymorpha</name>
    <name type="common">Zebra mussel</name>
    <name type="synonym">Mytilus polymorpha</name>
    <dbReference type="NCBI Taxonomy" id="45954"/>
    <lineage>
        <taxon>Eukaryota</taxon>
        <taxon>Metazoa</taxon>
        <taxon>Spiralia</taxon>
        <taxon>Lophotrochozoa</taxon>
        <taxon>Mollusca</taxon>
        <taxon>Bivalvia</taxon>
        <taxon>Autobranchia</taxon>
        <taxon>Heteroconchia</taxon>
        <taxon>Euheterodonta</taxon>
        <taxon>Imparidentia</taxon>
        <taxon>Neoheterodontei</taxon>
        <taxon>Myida</taxon>
        <taxon>Dreissenoidea</taxon>
        <taxon>Dreissenidae</taxon>
        <taxon>Dreissena</taxon>
    </lineage>
</organism>
<dbReference type="EMBL" id="JAIWYP010000004">
    <property type="protein sequence ID" value="KAH3833641.1"/>
    <property type="molecule type" value="Genomic_DNA"/>
</dbReference>
<reference evidence="2" key="2">
    <citation type="submission" date="2020-11" db="EMBL/GenBank/DDBJ databases">
        <authorList>
            <person name="McCartney M.A."/>
            <person name="Auch B."/>
            <person name="Kono T."/>
            <person name="Mallez S."/>
            <person name="Becker A."/>
            <person name="Gohl D.M."/>
            <person name="Silverstein K.A.T."/>
            <person name="Koren S."/>
            <person name="Bechman K.B."/>
            <person name="Herman A."/>
            <person name="Abrahante J.E."/>
            <person name="Garbe J."/>
        </authorList>
    </citation>
    <scope>NUCLEOTIDE SEQUENCE</scope>
    <source>
        <strain evidence="2">Duluth1</strain>
        <tissue evidence="2">Whole animal</tissue>
    </source>
</reference>
<reference evidence="2" key="1">
    <citation type="journal article" date="2019" name="bioRxiv">
        <title>The Genome of the Zebra Mussel, Dreissena polymorpha: A Resource for Invasive Species Research.</title>
        <authorList>
            <person name="McCartney M.A."/>
            <person name="Auch B."/>
            <person name="Kono T."/>
            <person name="Mallez S."/>
            <person name="Zhang Y."/>
            <person name="Obille A."/>
            <person name="Becker A."/>
            <person name="Abrahante J.E."/>
            <person name="Garbe J."/>
            <person name="Badalamenti J.P."/>
            <person name="Herman A."/>
            <person name="Mangelson H."/>
            <person name="Liachko I."/>
            <person name="Sullivan S."/>
            <person name="Sone E.D."/>
            <person name="Koren S."/>
            <person name="Silverstein K.A.T."/>
            <person name="Beckman K.B."/>
            <person name="Gohl D.M."/>
        </authorList>
    </citation>
    <scope>NUCLEOTIDE SEQUENCE</scope>
    <source>
        <strain evidence="2">Duluth1</strain>
        <tissue evidence="2">Whole animal</tissue>
    </source>
</reference>
<sequence length="73" mass="8639">MQIRITSIHELFYISHVYLGNGDPMDFWDRFRESNLPQNTPGADELLWTTPYAVRHVNPNVKLLLMLRDPVER</sequence>
<dbReference type="EMBL" id="JAIWYP010000004">
    <property type="protein sequence ID" value="KAH3834129.1"/>
    <property type="molecule type" value="Genomic_DNA"/>
</dbReference>
<proteinExistence type="predicted"/>
<evidence type="ECO:0008006" key="4">
    <source>
        <dbReference type="Google" id="ProtNLM"/>
    </source>
</evidence>
<comment type="caution">
    <text evidence="2">The sequence shown here is derived from an EMBL/GenBank/DDBJ whole genome shotgun (WGS) entry which is preliminary data.</text>
</comment>
<keyword evidence="3" id="KW-1185">Reference proteome</keyword>
<name>A0A9D4K708_DREPO</name>
<accession>A0A9D4K708</accession>
<gene>
    <name evidence="1" type="ORF">DPMN_106954</name>
    <name evidence="2" type="ORF">DPMN_107448</name>
</gene>
<evidence type="ECO:0000313" key="1">
    <source>
        <dbReference type="EMBL" id="KAH3833641.1"/>
    </source>
</evidence>
<evidence type="ECO:0000313" key="3">
    <source>
        <dbReference type="Proteomes" id="UP000828390"/>
    </source>
</evidence>
<dbReference type="AlphaFoldDB" id="A0A9D4K708"/>
<evidence type="ECO:0000313" key="2">
    <source>
        <dbReference type="EMBL" id="KAH3834129.1"/>
    </source>
</evidence>
<dbReference type="Proteomes" id="UP000828390">
    <property type="component" value="Unassembled WGS sequence"/>
</dbReference>